<comment type="caution">
    <text evidence="2">The sequence shown here is derived from an EMBL/GenBank/DDBJ whole genome shotgun (WGS) entry which is preliminary data.</text>
</comment>
<keyword evidence="1" id="KW-0812">Transmembrane</keyword>
<reference evidence="2" key="1">
    <citation type="submission" date="2023-06" db="EMBL/GenBank/DDBJ databases">
        <authorList>
            <person name="Kurt Z."/>
        </authorList>
    </citation>
    <scope>NUCLEOTIDE SEQUENCE</scope>
</reference>
<keyword evidence="4" id="KW-1185">Reference proteome</keyword>
<dbReference type="Proteomes" id="UP001642409">
    <property type="component" value="Unassembled WGS sequence"/>
</dbReference>
<sequence length="114" mass="12986">MLLKHNRYFCVQIFLGFMFVIMLTAGVVLGVMGCQFETVQYVAVGDSFKTQYVQDNVIKFMGICVGTILSIIGFFGVIITICYCCVHNEIEYSEILSEENKKVAPHYYPTPNYQ</sequence>
<keyword evidence="1" id="KW-1133">Transmembrane helix</keyword>
<dbReference type="PROSITE" id="PS51257">
    <property type="entry name" value="PROKAR_LIPOPROTEIN"/>
    <property type="match status" value="1"/>
</dbReference>
<gene>
    <name evidence="2" type="ORF">HINF_LOCUS21019</name>
    <name evidence="3" type="ORF">HINF_LOCUS2565</name>
</gene>
<evidence type="ECO:0000313" key="4">
    <source>
        <dbReference type="Proteomes" id="UP001642409"/>
    </source>
</evidence>
<name>A0AA86P7F8_9EUKA</name>
<dbReference type="EMBL" id="CAXDID020000004">
    <property type="protein sequence ID" value="CAL5973817.1"/>
    <property type="molecule type" value="Genomic_DNA"/>
</dbReference>
<reference evidence="3 4" key="2">
    <citation type="submission" date="2024-07" db="EMBL/GenBank/DDBJ databases">
        <authorList>
            <person name="Akdeniz Z."/>
        </authorList>
    </citation>
    <scope>NUCLEOTIDE SEQUENCE [LARGE SCALE GENOMIC DNA]</scope>
</reference>
<dbReference type="AlphaFoldDB" id="A0AA86P7F8"/>
<accession>A0AA86P7F8</accession>
<proteinExistence type="predicted"/>
<dbReference type="EMBL" id="CATOUU010000531">
    <property type="protein sequence ID" value="CAI9933374.1"/>
    <property type="molecule type" value="Genomic_DNA"/>
</dbReference>
<evidence type="ECO:0000313" key="2">
    <source>
        <dbReference type="EMBL" id="CAI9933374.1"/>
    </source>
</evidence>
<feature type="transmembrane region" description="Helical" evidence="1">
    <location>
        <begin position="12"/>
        <end position="32"/>
    </location>
</feature>
<evidence type="ECO:0000256" key="1">
    <source>
        <dbReference type="SAM" id="Phobius"/>
    </source>
</evidence>
<protein>
    <submittedName>
        <fullName evidence="3">Hypothetical_protein</fullName>
    </submittedName>
</protein>
<feature type="transmembrane region" description="Helical" evidence="1">
    <location>
        <begin position="60"/>
        <end position="86"/>
    </location>
</feature>
<evidence type="ECO:0000313" key="3">
    <source>
        <dbReference type="EMBL" id="CAL5973817.1"/>
    </source>
</evidence>
<organism evidence="2">
    <name type="scientific">Hexamita inflata</name>
    <dbReference type="NCBI Taxonomy" id="28002"/>
    <lineage>
        <taxon>Eukaryota</taxon>
        <taxon>Metamonada</taxon>
        <taxon>Diplomonadida</taxon>
        <taxon>Hexamitidae</taxon>
        <taxon>Hexamitinae</taxon>
        <taxon>Hexamita</taxon>
    </lineage>
</organism>
<keyword evidence="1" id="KW-0472">Membrane</keyword>